<dbReference type="Gene3D" id="2.60.40.2390">
    <property type="match status" value="1"/>
</dbReference>
<evidence type="ECO:0000256" key="1">
    <source>
        <dbReference type="SAM" id="SignalP"/>
    </source>
</evidence>
<evidence type="ECO:0000259" key="2">
    <source>
        <dbReference type="Pfam" id="PF12975"/>
    </source>
</evidence>
<dbReference type="RefSeq" id="WP_326297225.1">
    <property type="nucleotide sequence ID" value="NZ_JAYLLH010000010.1"/>
</dbReference>
<dbReference type="InterPro" id="IPR024331">
    <property type="entry name" value="DUF3859"/>
</dbReference>
<feature type="chain" id="PRO_5047534798" evidence="1">
    <location>
        <begin position="18"/>
        <end position="178"/>
    </location>
</feature>
<evidence type="ECO:0000313" key="4">
    <source>
        <dbReference type="Proteomes" id="UP001348149"/>
    </source>
</evidence>
<dbReference type="EMBL" id="JAYLLH010000010">
    <property type="protein sequence ID" value="MEC3861510.1"/>
    <property type="molecule type" value="Genomic_DNA"/>
</dbReference>
<feature type="domain" description="DUF3859" evidence="2">
    <location>
        <begin position="28"/>
        <end position="158"/>
    </location>
</feature>
<proteinExistence type="predicted"/>
<dbReference type="Proteomes" id="UP001348149">
    <property type="component" value="Unassembled WGS sequence"/>
</dbReference>
<organism evidence="3 4">
    <name type="scientific">Mesobacterium hydrothermale</name>
    <dbReference type="NCBI Taxonomy" id="3111907"/>
    <lineage>
        <taxon>Bacteria</taxon>
        <taxon>Pseudomonadati</taxon>
        <taxon>Pseudomonadota</taxon>
        <taxon>Alphaproteobacteria</taxon>
        <taxon>Rhodobacterales</taxon>
        <taxon>Roseobacteraceae</taxon>
        <taxon>Mesobacterium</taxon>
    </lineage>
</organism>
<keyword evidence="1" id="KW-0732">Signal</keyword>
<gene>
    <name evidence="3" type="ORF">VK792_09465</name>
</gene>
<evidence type="ECO:0000313" key="3">
    <source>
        <dbReference type="EMBL" id="MEC3861510.1"/>
    </source>
</evidence>
<feature type="signal peptide" evidence="1">
    <location>
        <begin position="1"/>
        <end position="17"/>
    </location>
</feature>
<protein>
    <submittedName>
        <fullName evidence="3">DUF3859 domain-containing protein</fullName>
    </submittedName>
</protein>
<name>A0ABU6HGC2_9RHOB</name>
<dbReference type="Pfam" id="PF12975">
    <property type="entry name" value="DUF3859"/>
    <property type="match status" value="1"/>
</dbReference>
<sequence>MRRAALTLLLASLGTTGAGQSVSDSPVALVDYGIFCPFEHTGESRPAPDTENGQVFLVDHAREVDIRGDTVPAILGFAFGIRYRLEPGVNLPPTRVIVTHPPLGAAGMTRQSWDFRPNPGDIAVSLFSFDMPYEMVPGDWSFLLTDGTRTYLERRFRVVPGDQMPWVFDLCQGPAPMS</sequence>
<keyword evidence="4" id="KW-1185">Reference proteome</keyword>
<comment type="caution">
    <text evidence="3">The sequence shown here is derived from an EMBL/GenBank/DDBJ whole genome shotgun (WGS) entry which is preliminary data.</text>
</comment>
<reference evidence="3 4" key="1">
    <citation type="submission" date="2024-01" db="EMBL/GenBank/DDBJ databases">
        <title>Mesobacterium rodlantinim sp. nov., isolated from shallow sea hydrothermal systems off Kueishantao Island.</title>
        <authorList>
            <person name="Su Z."/>
            <person name="Tang K."/>
        </authorList>
    </citation>
    <scope>NUCLEOTIDE SEQUENCE [LARGE SCALE GENOMIC DNA]</scope>
    <source>
        <strain evidence="3 4">TK19101</strain>
    </source>
</reference>
<accession>A0ABU6HGC2</accession>